<gene>
    <name evidence="4" type="ORF">A2982_00060</name>
</gene>
<proteinExistence type="inferred from homology"/>
<dbReference type="InterPro" id="IPR024654">
    <property type="entry name" value="Calcineurin-like_PHP_lpxH"/>
</dbReference>
<evidence type="ECO:0000256" key="2">
    <source>
        <dbReference type="SAM" id="Phobius"/>
    </source>
</evidence>
<keyword evidence="2" id="KW-0472">Membrane</keyword>
<reference evidence="4 5" key="1">
    <citation type="journal article" date="2016" name="Nat. Commun.">
        <title>Thousands of microbial genomes shed light on interconnected biogeochemical processes in an aquifer system.</title>
        <authorList>
            <person name="Anantharaman K."/>
            <person name="Brown C.T."/>
            <person name="Hug L.A."/>
            <person name="Sharon I."/>
            <person name="Castelle C.J."/>
            <person name="Probst A.J."/>
            <person name="Thomas B.C."/>
            <person name="Singh A."/>
            <person name="Wilkins M.J."/>
            <person name="Karaoz U."/>
            <person name="Brodie E.L."/>
            <person name="Williams K.H."/>
            <person name="Hubbard S.S."/>
            <person name="Banfield J.F."/>
        </authorList>
    </citation>
    <scope>NUCLEOTIDE SEQUENCE [LARGE SCALE GENOMIC DNA]</scope>
</reference>
<dbReference type="Gene3D" id="3.60.21.10">
    <property type="match status" value="1"/>
</dbReference>
<dbReference type="Proteomes" id="UP000178771">
    <property type="component" value="Unassembled WGS sequence"/>
</dbReference>
<feature type="domain" description="Calcineurin-like phosphoesterase" evidence="3">
    <location>
        <begin position="72"/>
        <end position="285"/>
    </location>
</feature>
<comment type="similarity">
    <text evidence="1">Belongs to the metallophosphoesterase superfamily. YfcE family.</text>
</comment>
<name>A0A1F4V465_UNCKA</name>
<evidence type="ECO:0000313" key="5">
    <source>
        <dbReference type="Proteomes" id="UP000178771"/>
    </source>
</evidence>
<keyword evidence="2" id="KW-1133">Transmembrane helix</keyword>
<evidence type="ECO:0000313" key="4">
    <source>
        <dbReference type="EMBL" id="OGC52001.1"/>
    </source>
</evidence>
<dbReference type="EMBL" id="MEVH01000007">
    <property type="protein sequence ID" value="OGC52001.1"/>
    <property type="molecule type" value="Genomic_DNA"/>
</dbReference>
<keyword evidence="2" id="KW-0812">Transmembrane</keyword>
<comment type="caution">
    <text evidence="4">The sequence shown here is derived from an EMBL/GenBank/DDBJ whole genome shotgun (WGS) entry which is preliminary data.</text>
</comment>
<dbReference type="InterPro" id="IPR029052">
    <property type="entry name" value="Metallo-depent_PP-like"/>
</dbReference>
<dbReference type="AlphaFoldDB" id="A0A1F4V465"/>
<dbReference type="SUPFAM" id="SSF56300">
    <property type="entry name" value="Metallo-dependent phosphatases"/>
    <property type="match status" value="1"/>
</dbReference>
<sequence length="297" mass="33589">MKLISFRNFLMTLFSMTCLLFIALVIIIAILFRNFLGKYNLQNINLLGSKDMFSIDTQNTHLGLKDKNIIVKFAIISDTESDWEALKSALNKIKGENVVYVFHLGDITQLGVPEDLQKAKGIFAESGLDVYSIPGDRDLWKSKGIDGYNLAMGEDYGYRMVSGINILLINNSDEYEGIGQEQFNYISENINNSDFVMLHNPIHFDAFPLVGSKGMGEYSEEVNDQRLALLGMIRNSTVKAVFAGDQHFFREAVDLERPGLYYYFMGALTQKRQIQLPSYAVVTVYEDGDYTVTKTPL</sequence>
<feature type="transmembrane region" description="Helical" evidence="2">
    <location>
        <begin position="12"/>
        <end position="32"/>
    </location>
</feature>
<evidence type="ECO:0000256" key="1">
    <source>
        <dbReference type="ARBA" id="ARBA00008950"/>
    </source>
</evidence>
<organism evidence="4 5">
    <name type="scientific">candidate division WWE3 bacterium RIFCSPLOWO2_01_FULL_39_13</name>
    <dbReference type="NCBI Taxonomy" id="1802624"/>
    <lineage>
        <taxon>Bacteria</taxon>
        <taxon>Katanobacteria</taxon>
    </lineage>
</organism>
<dbReference type="Pfam" id="PF12850">
    <property type="entry name" value="Metallophos_2"/>
    <property type="match status" value="1"/>
</dbReference>
<dbReference type="STRING" id="1802624.A2982_00060"/>
<protein>
    <recommendedName>
        <fullName evidence="3">Calcineurin-like phosphoesterase domain-containing protein</fullName>
    </recommendedName>
</protein>
<accession>A0A1F4V465</accession>
<evidence type="ECO:0000259" key="3">
    <source>
        <dbReference type="Pfam" id="PF12850"/>
    </source>
</evidence>